<evidence type="ECO:0000313" key="8">
    <source>
        <dbReference type="Proteomes" id="UP001219349"/>
    </source>
</evidence>
<dbReference type="InterPro" id="IPR015797">
    <property type="entry name" value="NUDIX_hydrolase-like_dom_sf"/>
</dbReference>
<evidence type="ECO:0000313" key="7">
    <source>
        <dbReference type="EMBL" id="WCR08918.1"/>
    </source>
</evidence>
<organism evidence="7 8">
    <name type="scientific">Paracoccus fistulariae</name>
    <dbReference type="NCBI Taxonomy" id="658446"/>
    <lineage>
        <taxon>Bacteria</taxon>
        <taxon>Pseudomonadati</taxon>
        <taxon>Pseudomonadota</taxon>
        <taxon>Alphaproteobacteria</taxon>
        <taxon>Rhodobacterales</taxon>
        <taxon>Paracoccaceae</taxon>
        <taxon>Paracoccus</taxon>
    </lineage>
</organism>
<keyword evidence="5" id="KW-0460">Magnesium</keyword>
<accession>A0ABY7SQX3</accession>
<keyword evidence="6" id="KW-0464">Manganese</keyword>
<name>A0ABY7SQX3_9RHOB</name>
<dbReference type="Gene3D" id="3.90.79.10">
    <property type="entry name" value="Nucleoside Triphosphate Pyrophosphohydrolase"/>
    <property type="match status" value="1"/>
</dbReference>
<dbReference type="PANTHER" id="PTHR12318">
    <property type="entry name" value="TESTOSTERONE-REGULATED PROTEIN RP2"/>
    <property type="match status" value="1"/>
</dbReference>
<comment type="cofactor">
    <cofactor evidence="1">
        <name>Mn(2+)</name>
        <dbReference type="ChEBI" id="CHEBI:29035"/>
    </cofactor>
</comment>
<evidence type="ECO:0000256" key="1">
    <source>
        <dbReference type="ARBA" id="ARBA00001936"/>
    </source>
</evidence>
<dbReference type="InterPro" id="IPR039121">
    <property type="entry name" value="NUDT19"/>
</dbReference>
<proteinExistence type="predicted"/>
<gene>
    <name evidence="7" type="ORF">JHX87_01790</name>
</gene>
<dbReference type="EMBL" id="CP067136">
    <property type="protein sequence ID" value="WCR08918.1"/>
    <property type="molecule type" value="Genomic_DNA"/>
</dbReference>
<reference evidence="7 8" key="1">
    <citation type="submission" date="2021-01" db="EMBL/GenBank/DDBJ databases">
        <title>Biogeographic distribution of Paracoccus.</title>
        <authorList>
            <person name="Hollensteiner J."/>
            <person name="Leineberger J."/>
            <person name="Brinkhoff T."/>
            <person name="Daniel R."/>
        </authorList>
    </citation>
    <scope>NUCLEOTIDE SEQUENCE [LARGE SCALE GENOMIC DNA]</scope>
    <source>
        <strain evidence="7 8">KCTC 22803</strain>
    </source>
</reference>
<evidence type="ECO:0000256" key="2">
    <source>
        <dbReference type="ARBA" id="ARBA00001946"/>
    </source>
</evidence>
<evidence type="ECO:0000256" key="5">
    <source>
        <dbReference type="ARBA" id="ARBA00022842"/>
    </source>
</evidence>
<dbReference type="PANTHER" id="PTHR12318:SF0">
    <property type="entry name" value="ACYL-COENZYME A DIPHOSPHATASE NUDT19"/>
    <property type="match status" value="1"/>
</dbReference>
<comment type="cofactor">
    <cofactor evidence="2">
        <name>Mg(2+)</name>
        <dbReference type="ChEBI" id="CHEBI:18420"/>
    </cofactor>
</comment>
<keyword evidence="8" id="KW-1185">Reference proteome</keyword>
<dbReference type="SUPFAM" id="SSF55811">
    <property type="entry name" value="Nudix"/>
    <property type="match status" value="1"/>
</dbReference>
<dbReference type="Proteomes" id="UP001219349">
    <property type="component" value="Chromosome"/>
</dbReference>
<keyword evidence="3" id="KW-0479">Metal-binding</keyword>
<keyword evidence="4" id="KW-0378">Hydrolase</keyword>
<sequence>MGMRGAKAAFMPSKYVFPGGAVDPEDATAPLAGQLPAPHRDRLLAEPRPGVAPNPHAIAAAALRELAEETGQLIGADHGPKSDWPGYAETGLSPDPTALIYLARAITPPARPRRFDAYFFVIDANALTGDPDDFSRACDELSHLHWVPLSEVRALNLPFITEVVLAELSELVGSVPYDAPLPIPDTVPFFDNRGPSPRFSQIT</sequence>
<protein>
    <submittedName>
        <fullName evidence="7">NUDIX domain-containing protein</fullName>
    </submittedName>
</protein>
<evidence type="ECO:0000256" key="3">
    <source>
        <dbReference type="ARBA" id="ARBA00022723"/>
    </source>
</evidence>
<evidence type="ECO:0000256" key="4">
    <source>
        <dbReference type="ARBA" id="ARBA00022801"/>
    </source>
</evidence>
<evidence type="ECO:0000256" key="6">
    <source>
        <dbReference type="ARBA" id="ARBA00023211"/>
    </source>
</evidence>